<evidence type="ECO:0000259" key="7">
    <source>
        <dbReference type="Pfam" id="PF00056"/>
    </source>
</evidence>
<proteinExistence type="inferred from homology"/>
<evidence type="ECO:0000256" key="4">
    <source>
        <dbReference type="PIRSR" id="PIRSR000102-3"/>
    </source>
</evidence>
<dbReference type="EMBL" id="JABBJH010000031">
    <property type="protein sequence ID" value="NMK40028.1"/>
    <property type="molecule type" value="Genomic_DNA"/>
</dbReference>
<feature type="active site" description="Proton acceptor" evidence="3">
    <location>
        <position position="179"/>
    </location>
</feature>
<dbReference type="InterPro" id="IPR015955">
    <property type="entry name" value="Lactate_DH/Glyco_Ohase_4_C"/>
</dbReference>
<keyword evidence="6" id="KW-0472">Membrane</keyword>
<dbReference type="InterPro" id="IPR001236">
    <property type="entry name" value="Lactate/malate_DH_N"/>
</dbReference>
<dbReference type="PIRSF" id="PIRSF000102">
    <property type="entry name" value="Lac_mal_DH"/>
    <property type="match status" value="1"/>
</dbReference>
<protein>
    <submittedName>
        <fullName evidence="9">L-lactate dehydrogenase</fullName>
    </submittedName>
</protein>
<feature type="binding site" evidence="4">
    <location>
        <position position="37"/>
    </location>
    <ligand>
        <name>NAD(+)</name>
        <dbReference type="ChEBI" id="CHEBI:57540"/>
    </ligand>
</feature>
<dbReference type="Pfam" id="PF02866">
    <property type="entry name" value="Ldh_1_C"/>
    <property type="match status" value="1"/>
</dbReference>
<accession>A0A2S0M4H9</accession>
<keyword evidence="2 5" id="KW-0560">Oxidoreductase</keyword>
<evidence type="ECO:0000313" key="10">
    <source>
        <dbReference type="EMBL" id="NMK40028.1"/>
    </source>
</evidence>
<dbReference type="RefSeq" id="WP_014016246.1">
    <property type="nucleotide sequence ID" value="NZ_CALZUV010000068.1"/>
</dbReference>
<dbReference type="AlphaFoldDB" id="A0A2S0M4H9"/>
<feature type="domain" description="Lactate/malate dehydrogenase N-terminal" evidence="7">
    <location>
        <begin position="8"/>
        <end position="146"/>
    </location>
</feature>
<dbReference type="GeneID" id="97490889"/>
<dbReference type="Proteomes" id="UP000536773">
    <property type="component" value="Unassembled WGS sequence"/>
</dbReference>
<dbReference type="SUPFAM" id="SSF51735">
    <property type="entry name" value="NAD(P)-binding Rossmann-fold domains"/>
    <property type="match status" value="1"/>
</dbReference>
<reference evidence="10 12" key="2">
    <citation type="submission" date="2020-04" db="EMBL/GenBank/DDBJ databases">
        <authorList>
            <person name="Hitch T.C.A."/>
            <person name="Wylensek D."/>
            <person name="Clavel T."/>
        </authorList>
    </citation>
    <scope>NUCLEOTIDE SEQUENCE [LARGE SCALE GENOMIC DNA]</scope>
    <source>
        <strain evidence="10 12">WCA-386-APC-2A</strain>
    </source>
</reference>
<comment type="similarity">
    <text evidence="1">Belongs to the LDH/MDH superfamily. LDH family.</text>
</comment>
<gene>
    <name evidence="9" type="ORF">C6Y28_01105</name>
    <name evidence="10" type="ORF">HG933_11770</name>
</gene>
<dbReference type="Gene3D" id="3.90.110.10">
    <property type="entry name" value="Lactate dehydrogenase/glycoside hydrolase, family 4, C-terminal"/>
    <property type="match status" value="1"/>
</dbReference>
<dbReference type="Pfam" id="PF00056">
    <property type="entry name" value="Ldh_1_N"/>
    <property type="match status" value="1"/>
</dbReference>
<evidence type="ECO:0000256" key="5">
    <source>
        <dbReference type="RuleBase" id="RU003369"/>
    </source>
</evidence>
<evidence type="ECO:0000313" key="12">
    <source>
        <dbReference type="Proteomes" id="UP000536773"/>
    </source>
</evidence>
<dbReference type="InterPro" id="IPR001557">
    <property type="entry name" value="L-lactate/malate_DH"/>
</dbReference>
<dbReference type="SUPFAM" id="SSF56327">
    <property type="entry name" value="LDH C-terminal domain-like"/>
    <property type="match status" value="1"/>
</dbReference>
<evidence type="ECO:0000256" key="2">
    <source>
        <dbReference type="ARBA" id="ARBA00023002"/>
    </source>
</evidence>
<dbReference type="OrthoDB" id="9802969at2"/>
<keyword evidence="4" id="KW-0520">NAD</keyword>
<keyword evidence="6" id="KW-0812">Transmembrane</keyword>
<dbReference type="GO" id="GO:0004459">
    <property type="term" value="F:L-lactate dehydrogenase (NAD+) activity"/>
    <property type="evidence" value="ECO:0007669"/>
    <property type="project" value="InterPro"/>
</dbReference>
<dbReference type="InterPro" id="IPR036291">
    <property type="entry name" value="NAD(P)-bd_dom_sf"/>
</dbReference>
<evidence type="ECO:0000256" key="3">
    <source>
        <dbReference type="PIRSR" id="PIRSR000102-1"/>
    </source>
</evidence>
<dbReference type="Gene3D" id="3.40.50.720">
    <property type="entry name" value="NAD(P)-binding Rossmann-like Domain"/>
    <property type="match status" value="1"/>
</dbReference>
<name>A0A2S0M4H9_MEGEL</name>
<dbReference type="PRINTS" id="PR00086">
    <property type="entry name" value="LLDHDRGNASE"/>
</dbReference>
<evidence type="ECO:0000259" key="8">
    <source>
        <dbReference type="Pfam" id="PF02866"/>
    </source>
</evidence>
<feature type="binding site" evidence="4">
    <location>
        <begin position="12"/>
        <end position="17"/>
    </location>
    <ligand>
        <name>NAD(+)</name>
        <dbReference type="ChEBI" id="CHEBI:57540"/>
    </ligand>
</feature>
<keyword evidence="6" id="KW-1133">Transmembrane helix</keyword>
<dbReference type="InterPro" id="IPR022383">
    <property type="entry name" value="Lactate/malate_DH_C"/>
</dbReference>
<dbReference type="EMBL" id="CP027569">
    <property type="protein sequence ID" value="AVO26337.1"/>
    <property type="molecule type" value="Genomic_DNA"/>
</dbReference>
<dbReference type="CDD" id="cd05291">
    <property type="entry name" value="HicDH_like"/>
    <property type="match status" value="1"/>
</dbReference>
<feature type="domain" description="Lactate/malate dehydrogenase C-terminal" evidence="8">
    <location>
        <begin position="149"/>
        <end position="315"/>
    </location>
</feature>
<reference evidence="9 11" key="1">
    <citation type="journal article" date="2018" name="Genome Announc.">
        <title>Complete genomes of two Megasphaera elsdenii strains, NCIMB 702410 and ATCC 25940.</title>
        <authorList>
            <person name="Hatmaker E.A."/>
            <person name="O'Dell K."/>
            <person name="Riley L.A."/>
            <person name="Klingeman D.M."/>
            <person name="Guss A.M."/>
        </authorList>
    </citation>
    <scope>NUCLEOTIDE SEQUENCE [LARGE SCALE GENOMIC DNA]</scope>
    <source>
        <strain evidence="9 11">NCIMB702410</strain>
    </source>
</reference>
<dbReference type="PANTHER" id="PTHR43128">
    <property type="entry name" value="L-2-HYDROXYCARBOXYLATE DEHYDROGENASE (NAD(P)(+))"/>
    <property type="match status" value="1"/>
</dbReference>
<dbReference type="PANTHER" id="PTHR43128:SF31">
    <property type="entry name" value="L-LACTATE DEHYDROGENASE"/>
    <property type="match status" value="1"/>
</dbReference>
<evidence type="ECO:0000256" key="1">
    <source>
        <dbReference type="ARBA" id="ARBA00006054"/>
    </source>
</evidence>
<evidence type="ECO:0000313" key="11">
    <source>
        <dbReference type="Proteomes" id="UP000238358"/>
    </source>
</evidence>
<organism evidence="9 11">
    <name type="scientific">Megasphaera elsdenii</name>
    <dbReference type="NCBI Taxonomy" id="907"/>
    <lineage>
        <taxon>Bacteria</taxon>
        <taxon>Bacillati</taxon>
        <taxon>Bacillota</taxon>
        <taxon>Negativicutes</taxon>
        <taxon>Veillonellales</taxon>
        <taxon>Veillonellaceae</taxon>
        <taxon>Megasphaera</taxon>
    </lineage>
</organism>
<evidence type="ECO:0000313" key="9">
    <source>
        <dbReference type="EMBL" id="AVO26337.1"/>
    </source>
</evidence>
<evidence type="ECO:0000256" key="6">
    <source>
        <dbReference type="SAM" id="Phobius"/>
    </source>
</evidence>
<feature type="binding site" evidence="4">
    <location>
        <begin position="122"/>
        <end position="124"/>
    </location>
    <ligand>
        <name>NAD(+)</name>
        <dbReference type="ChEBI" id="CHEBI:57540"/>
    </ligand>
</feature>
<sequence>MSFKKRIVGVIGLGHVGAHVAFNLGVLGIADEVKLCDVNHDKLVSERQDFMDAVMFMPHRVNYTIASYEELADCDVIVNAIGDIKLCASGNRDDEMHFTVPQVADYIPKVMAGGFKGIIINITNPCDVITDLIAKKSGLPKGHVFGTGTGLDSSRLVSAISQQTGLDHHSFSAYMMGEHGNSQIVPWSLIHFGGKPLAELEENPNYVFDKDKVQEQTIKAGWVTYSGKGCTEYGISMTGATMVRAVLRDERKIMAASAPLDGEYSEKGIFCGVPSVIGANGIEEVIEYNLPDDELKKFKACCATIRQNIANAEAFWKK</sequence>
<feature type="transmembrane region" description="Helical" evidence="6">
    <location>
        <begin position="7"/>
        <end position="30"/>
    </location>
</feature>
<dbReference type="Proteomes" id="UP000238358">
    <property type="component" value="Chromosome"/>
</dbReference>
<dbReference type="GO" id="GO:0006089">
    <property type="term" value="P:lactate metabolic process"/>
    <property type="evidence" value="ECO:0007669"/>
    <property type="project" value="TreeGrafter"/>
</dbReference>
<dbReference type="InterPro" id="IPR018177">
    <property type="entry name" value="L-lactate_DH_AS"/>
</dbReference>
<dbReference type="PROSITE" id="PS00064">
    <property type="entry name" value="L_LDH"/>
    <property type="match status" value="1"/>
</dbReference>